<feature type="signal peptide" evidence="1">
    <location>
        <begin position="1"/>
        <end position="25"/>
    </location>
</feature>
<comment type="caution">
    <text evidence="2">The sequence shown here is derived from an EMBL/GenBank/DDBJ whole genome shotgun (WGS) entry which is preliminary data.</text>
</comment>
<keyword evidence="1" id="KW-0732">Signal</keyword>
<dbReference type="RefSeq" id="WP_165183528.1">
    <property type="nucleotide sequence ID" value="NZ_JAAKZI010000045.1"/>
</dbReference>
<organism evidence="2 3">
    <name type="scientific">Arthrobacter silviterrae</name>
    <dbReference type="NCBI Taxonomy" id="2026658"/>
    <lineage>
        <taxon>Bacteria</taxon>
        <taxon>Bacillati</taxon>
        <taxon>Actinomycetota</taxon>
        <taxon>Actinomycetes</taxon>
        <taxon>Micrococcales</taxon>
        <taxon>Micrococcaceae</taxon>
        <taxon>Arthrobacter</taxon>
    </lineage>
</organism>
<evidence type="ECO:0000313" key="3">
    <source>
        <dbReference type="Proteomes" id="UP000479226"/>
    </source>
</evidence>
<feature type="chain" id="PRO_5046403185" evidence="1">
    <location>
        <begin position="26"/>
        <end position="178"/>
    </location>
</feature>
<sequence length="178" mass="18037">MKLPIRSILAAGALAAALLGTSACSGTTETTGTTAGHGAQAAVVVQTSFPGLPAAAGEPTLASLKQARPKPGTVVQASGPFDNRFKLDRPALKDGAVTGTITVTSDVSDLLELEVVAGFYDKDRTLLGTGRFVHHAGADGHAHSGPPSETEEFSVRVPKDLADKTVSAAVGVPVLVNE</sequence>
<protein>
    <submittedName>
        <fullName evidence="2">Uncharacterized protein</fullName>
    </submittedName>
</protein>
<dbReference type="EMBL" id="JAAKZI010000045">
    <property type="protein sequence ID" value="NGN85316.1"/>
    <property type="molecule type" value="Genomic_DNA"/>
</dbReference>
<gene>
    <name evidence="2" type="ORF">G6N77_17885</name>
</gene>
<evidence type="ECO:0000313" key="2">
    <source>
        <dbReference type="EMBL" id="NGN85316.1"/>
    </source>
</evidence>
<dbReference type="PROSITE" id="PS51257">
    <property type="entry name" value="PROKAR_LIPOPROTEIN"/>
    <property type="match status" value="1"/>
</dbReference>
<dbReference type="Proteomes" id="UP000479226">
    <property type="component" value="Unassembled WGS sequence"/>
</dbReference>
<proteinExistence type="predicted"/>
<name>A0ABX0DEF4_9MICC</name>
<accession>A0ABX0DEF4</accession>
<reference evidence="2 3" key="1">
    <citation type="submission" date="2020-02" db="EMBL/GenBank/DDBJ databases">
        <title>Genome sequence of the type strain DSM 27180 of Arthrobacter silviterrae.</title>
        <authorList>
            <person name="Gao J."/>
            <person name="Sun J."/>
        </authorList>
    </citation>
    <scope>NUCLEOTIDE SEQUENCE [LARGE SCALE GENOMIC DNA]</scope>
    <source>
        <strain evidence="2 3">DSM 27180</strain>
    </source>
</reference>
<keyword evidence="3" id="KW-1185">Reference proteome</keyword>
<evidence type="ECO:0000256" key="1">
    <source>
        <dbReference type="SAM" id="SignalP"/>
    </source>
</evidence>